<comment type="similarity">
    <text evidence="1">Belongs to the sulfatase family.</text>
</comment>
<sequence>MKRYLYPLSSFLLSLLLHSFGHASPKPNILWIIAEDMSPDLSCYGNQAIHTPNLDTLAHRGTRFDNVHVTAPACSPSRTALATGVYQTSLGAHHMRYSEPLKPVLPSAVLPLPLLLQQQGYTTGNIKAAFGAGTGKDDWLFKCSKNPWNTHSWKTLTSKPPFFGQLHISESHRPFKHVSSNVNSSKLNIPPYYPNHPVTQHDWSGYLTEILKTDTIVGKVLAELKQQNLLESTIVVFLSDHGRPMLRAKNWLYDSGTHIPLIIHIPKAYQHKAPHYQPATTNRNLISSIDLVAETLSWTNTPLPTWIQGRRFLDGSPPRSFLITAIDRVGNINTCSRAIRTHDFKWIQHFKPAGNIRDSSTYYRRATHPLYHLLPPLAEKHQLTHPQSQLLTPLPIQELYDLNKDPNEMHNLATHPNYQSHAIALQNQLKQWMLQSKDLGQRHDPPAISQYFQQYGYTQQKKRAKQIQQLKAEVLRQIKSPPQN</sequence>
<protein>
    <submittedName>
        <fullName evidence="5">Sulfatase</fullName>
    </submittedName>
</protein>
<dbReference type="Gene3D" id="3.40.720.10">
    <property type="entry name" value="Alkaline Phosphatase, subunit A"/>
    <property type="match status" value="1"/>
</dbReference>
<dbReference type="EMBL" id="JBHUJB010000033">
    <property type="protein sequence ID" value="MFD2158749.1"/>
    <property type="molecule type" value="Genomic_DNA"/>
</dbReference>
<keyword evidence="6" id="KW-1185">Reference proteome</keyword>
<evidence type="ECO:0000256" key="2">
    <source>
        <dbReference type="ARBA" id="ARBA00022801"/>
    </source>
</evidence>
<evidence type="ECO:0000313" key="5">
    <source>
        <dbReference type="EMBL" id="MFD2158749.1"/>
    </source>
</evidence>
<dbReference type="RefSeq" id="WP_377088172.1">
    <property type="nucleotide sequence ID" value="NZ_JBHSJL010000014.1"/>
</dbReference>
<evidence type="ECO:0000256" key="3">
    <source>
        <dbReference type="SAM" id="SignalP"/>
    </source>
</evidence>
<dbReference type="PANTHER" id="PTHR42693:SF53">
    <property type="entry name" value="ENDO-4-O-SULFATASE"/>
    <property type="match status" value="1"/>
</dbReference>
<reference evidence="6" key="1">
    <citation type="journal article" date="2019" name="Int. J. Syst. Evol. Microbiol.">
        <title>The Global Catalogue of Microorganisms (GCM) 10K type strain sequencing project: providing services to taxonomists for standard genome sequencing and annotation.</title>
        <authorList>
            <consortium name="The Broad Institute Genomics Platform"/>
            <consortium name="The Broad Institute Genome Sequencing Center for Infectious Disease"/>
            <person name="Wu L."/>
            <person name="Ma J."/>
        </authorList>
    </citation>
    <scope>NUCLEOTIDE SEQUENCE [LARGE SCALE GENOMIC DNA]</scope>
    <source>
        <strain evidence="6">CCUG 57942</strain>
    </source>
</reference>
<evidence type="ECO:0000256" key="1">
    <source>
        <dbReference type="ARBA" id="ARBA00008779"/>
    </source>
</evidence>
<comment type="caution">
    <text evidence="5">The sequence shown here is derived from an EMBL/GenBank/DDBJ whole genome shotgun (WGS) entry which is preliminary data.</text>
</comment>
<keyword evidence="3" id="KW-0732">Signal</keyword>
<dbReference type="InterPro" id="IPR050738">
    <property type="entry name" value="Sulfatase"/>
</dbReference>
<accession>A0ABW4Z9W8</accession>
<feature type="signal peptide" evidence="3">
    <location>
        <begin position="1"/>
        <end position="23"/>
    </location>
</feature>
<feature type="chain" id="PRO_5047148296" evidence="3">
    <location>
        <begin position="24"/>
        <end position="484"/>
    </location>
</feature>
<evidence type="ECO:0000313" key="6">
    <source>
        <dbReference type="Proteomes" id="UP001597389"/>
    </source>
</evidence>
<dbReference type="CDD" id="cd16027">
    <property type="entry name" value="SGSH"/>
    <property type="match status" value="1"/>
</dbReference>
<organism evidence="5 6">
    <name type="scientific">Rubritalea tangerina</name>
    <dbReference type="NCBI Taxonomy" id="430798"/>
    <lineage>
        <taxon>Bacteria</taxon>
        <taxon>Pseudomonadati</taxon>
        <taxon>Verrucomicrobiota</taxon>
        <taxon>Verrucomicrobiia</taxon>
        <taxon>Verrucomicrobiales</taxon>
        <taxon>Rubritaleaceae</taxon>
        <taxon>Rubritalea</taxon>
    </lineage>
</organism>
<dbReference type="InterPro" id="IPR017850">
    <property type="entry name" value="Alkaline_phosphatase_core_sf"/>
</dbReference>
<name>A0ABW4Z9W8_9BACT</name>
<evidence type="ECO:0000259" key="4">
    <source>
        <dbReference type="Pfam" id="PF00884"/>
    </source>
</evidence>
<dbReference type="Pfam" id="PF00884">
    <property type="entry name" value="Sulfatase"/>
    <property type="match status" value="1"/>
</dbReference>
<dbReference type="SUPFAM" id="SSF53649">
    <property type="entry name" value="Alkaline phosphatase-like"/>
    <property type="match status" value="1"/>
</dbReference>
<feature type="domain" description="Sulfatase N-terminal" evidence="4">
    <location>
        <begin position="27"/>
        <end position="300"/>
    </location>
</feature>
<proteinExistence type="inferred from homology"/>
<dbReference type="Proteomes" id="UP001597389">
    <property type="component" value="Unassembled WGS sequence"/>
</dbReference>
<gene>
    <name evidence="5" type="ORF">ACFSW8_07565</name>
</gene>
<dbReference type="InterPro" id="IPR000917">
    <property type="entry name" value="Sulfatase_N"/>
</dbReference>
<keyword evidence="2" id="KW-0378">Hydrolase</keyword>
<dbReference type="PANTHER" id="PTHR42693">
    <property type="entry name" value="ARYLSULFATASE FAMILY MEMBER"/>
    <property type="match status" value="1"/>
</dbReference>